<dbReference type="AlphaFoldDB" id="A0A415EIN2"/>
<dbReference type="InterPro" id="IPR045919">
    <property type="entry name" value="DUF6338"/>
</dbReference>
<feature type="non-terminal residue" evidence="1">
    <location>
        <position position="1"/>
    </location>
</feature>
<sequence length="149" mass="16636">YFFFRNIILPIFIAILLTLLLKKVTVSSKTIFLPLKNVLQHLGLDTFSITSSSWDYVFSELKKAGGGYLIVQLKDGTYIYGIWGIKSFASSGKTTGGNDIFFEETYTDESFSKSNNSGVLINQGDILTIDVDPTRIKLNNTVEEVTTDE</sequence>
<dbReference type="EMBL" id="QRMZ01000071">
    <property type="protein sequence ID" value="RHK01234.1"/>
    <property type="molecule type" value="Genomic_DNA"/>
</dbReference>
<gene>
    <name evidence="1" type="ORF">DW084_18525</name>
</gene>
<accession>A0A415EIN2</accession>
<protein>
    <submittedName>
        <fullName evidence="1">Uncharacterized protein</fullName>
    </submittedName>
</protein>
<organism evidence="1 2">
    <name type="scientific">Enterococcus casseliflavus</name>
    <name type="common">Enterococcus flavescens</name>
    <dbReference type="NCBI Taxonomy" id="37734"/>
    <lineage>
        <taxon>Bacteria</taxon>
        <taxon>Bacillati</taxon>
        <taxon>Bacillota</taxon>
        <taxon>Bacilli</taxon>
        <taxon>Lactobacillales</taxon>
        <taxon>Enterococcaceae</taxon>
        <taxon>Enterococcus</taxon>
    </lineage>
</organism>
<evidence type="ECO:0000313" key="1">
    <source>
        <dbReference type="EMBL" id="RHK01234.1"/>
    </source>
</evidence>
<dbReference type="Pfam" id="PF19865">
    <property type="entry name" value="DUF6338"/>
    <property type="match status" value="1"/>
</dbReference>
<dbReference type="Proteomes" id="UP000286288">
    <property type="component" value="Unassembled WGS sequence"/>
</dbReference>
<name>A0A415EIN2_ENTCA</name>
<reference evidence="1 2" key="1">
    <citation type="submission" date="2018-08" db="EMBL/GenBank/DDBJ databases">
        <title>A genome reference for cultivated species of the human gut microbiota.</title>
        <authorList>
            <person name="Zou Y."/>
            <person name="Xue W."/>
            <person name="Luo G."/>
        </authorList>
    </citation>
    <scope>NUCLEOTIDE SEQUENCE [LARGE SCALE GENOMIC DNA]</scope>
    <source>
        <strain evidence="1 2">AF48-16</strain>
    </source>
</reference>
<evidence type="ECO:0000313" key="2">
    <source>
        <dbReference type="Proteomes" id="UP000286288"/>
    </source>
</evidence>
<comment type="caution">
    <text evidence="1">The sequence shown here is derived from an EMBL/GenBank/DDBJ whole genome shotgun (WGS) entry which is preliminary data.</text>
</comment>
<proteinExistence type="predicted"/>